<dbReference type="Proteomes" id="UP000178943">
    <property type="component" value="Unassembled WGS sequence"/>
</dbReference>
<organism evidence="4 5">
    <name type="scientific">Candidatus Fischerbacteria bacterium RBG_13_37_8</name>
    <dbReference type="NCBI Taxonomy" id="1817863"/>
    <lineage>
        <taxon>Bacteria</taxon>
        <taxon>Candidatus Fischeribacteriota</taxon>
    </lineage>
</organism>
<keyword evidence="2" id="KW-0472">Membrane</keyword>
<dbReference type="Pfam" id="PF07720">
    <property type="entry name" value="TPR_3"/>
    <property type="match status" value="1"/>
</dbReference>
<dbReference type="AlphaFoldDB" id="A0A1F5VV20"/>
<dbReference type="InterPro" id="IPR019734">
    <property type="entry name" value="TPR_rpt"/>
</dbReference>
<dbReference type="InterPro" id="IPR011716">
    <property type="entry name" value="TPR-3"/>
</dbReference>
<feature type="domain" description="Peptidase MA-like" evidence="3">
    <location>
        <begin position="281"/>
        <end position="435"/>
    </location>
</feature>
<name>A0A1F5VV20_9BACT</name>
<feature type="repeat" description="TPR" evidence="1">
    <location>
        <begin position="152"/>
        <end position="185"/>
    </location>
</feature>
<evidence type="ECO:0000256" key="2">
    <source>
        <dbReference type="SAM" id="Phobius"/>
    </source>
</evidence>
<protein>
    <recommendedName>
        <fullName evidence="3">Peptidase MA-like domain-containing protein</fullName>
    </recommendedName>
</protein>
<sequence length="445" mass="51595">MQPLVGKKVYPKKMRWRFYLVYIAIVIVVAVVVFYMTKNMYQTRESEIPDIAKNASGKSSQRVNEFPKKEKIIKETAPQEHEGENNIAKNREYAGKTADDVQSEIASYSHKDDDNTPTSSGMVIFTMASDYYLKKDYNKAIELYKLALPHNKMAAVYIGLCYYWRKDYINAVTYFEQALQFNKVDFIAKKYVALSYYNLNDLERARKLMEEALLLMDDNELKELQTMLLEERKVMDGYSDLSGVKFKILFSKEKTLSAERTVLDILNEAYRTIGGRLDLYPSQPITVILYNEKDFFDITRSPGWAGGLYDGKIRLPIKGMEEQKQILTRILFHEYVHALVHTITPKCPLWINEGLAQYFSEIDMEKIGQVIPLQTLEDSFPGDTEQVIIAYVESYSAVSYLIDRYSIYRMKELLYAIGKTGDVKTAFESALFISYDSFLKTWEKD</sequence>
<dbReference type="InterPro" id="IPR011990">
    <property type="entry name" value="TPR-like_helical_dom_sf"/>
</dbReference>
<dbReference type="STRING" id="1817863.A2Y62_07160"/>
<accession>A0A1F5VV20</accession>
<evidence type="ECO:0000259" key="3">
    <source>
        <dbReference type="Pfam" id="PF13485"/>
    </source>
</evidence>
<dbReference type="SMART" id="SM00028">
    <property type="entry name" value="TPR"/>
    <property type="match status" value="3"/>
</dbReference>
<dbReference type="PROSITE" id="PS50005">
    <property type="entry name" value="TPR"/>
    <property type="match status" value="1"/>
</dbReference>
<evidence type="ECO:0000313" key="4">
    <source>
        <dbReference type="EMBL" id="OGF67178.1"/>
    </source>
</evidence>
<reference evidence="4 5" key="1">
    <citation type="journal article" date="2016" name="Nat. Commun.">
        <title>Thousands of microbial genomes shed light on interconnected biogeochemical processes in an aquifer system.</title>
        <authorList>
            <person name="Anantharaman K."/>
            <person name="Brown C.T."/>
            <person name="Hug L.A."/>
            <person name="Sharon I."/>
            <person name="Castelle C.J."/>
            <person name="Probst A.J."/>
            <person name="Thomas B.C."/>
            <person name="Singh A."/>
            <person name="Wilkins M.J."/>
            <person name="Karaoz U."/>
            <person name="Brodie E.L."/>
            <person name="Williams K.H."/>
            <person name="Hubbard S.S."/>
            <person name="Banfield J.F."/>
        </authorList>
    </citation>
    <scope>NUCLEOTIDE SEQUENCE [LARGE SCALE GENOMIC DNA]</scope>
</reference>
<dbReference type="SUPFAM" id="SSF48452">
    <property type="entry name" value="TPR-like"/>
    <property type="match status" value="1"/>
</dbReference>
<dbReference type="Gene3D" id="1.25.40.10">
    <property type="entry name" value="Tetratricopeptide repeat domain"/>
    <property type="match status" value="1"/>
</dbReference>
<keyword evidence="2" id="KW-0812">Transmembrane</keyword>
<dbReference type="Pfam" id="PF13485">
    <property type="entry name" value="Peptidase_MA_2"/>
    <property type="match status" value="1"/>
</dbReference>
<comment type="caution">
    <text evidence="4">The sequence shown here is derived from an EMBL/GenBank/DDBJ whole genome shotgun (WGS) entry which is preliminary data.</text>
</comment>
<proteinExistence type="predicted"/>
<gene>
    <name evidence="4" type="ORF">A2Y62_07160</name>
</gene>
<dbReference type="InterPro" id="IPR039568">
    <property type="entry name" value="Peptidase_MA-like_dom"/>
</dbReference>
<evidence type="ECO:0000256" key="1">
    <source>
        <dbReference type="PROSITE-ProRule" id="PRU00339"/>
    </source>
</evidence>
<evidence type="ECO:0000313" key="5">
    <source>
        <dbReference type="Proteomes" id="UP000178943"/>
    </source>
</evidence>
<keyword evidence="1" id="KW-0802">TPR repeat</keyword>
<feature type="transmembrane region" description="Helical" evidence="2">
    <location>
        <begin position="16"/>
        <end position="36"/>
    </location>
</feature>
<keyword evidence="2" id="KW-1133">Transmembrane helix</keyword>
<dbReference type="EMBL" id="MFGW01000068">
    <property type="protein sequence ID" value="OGF67178.1"/>
    <property type="molecule type" value="Genomic_DNA"/>
</dbReference>